<feature type="domain" description="OBG-type G" evidence="6">
    <location>
        <begin position="3"/>
        <end position="273"/>
    </location>
</feature>
<name>A0A1F6B0N6_9BACT</name>
<evidence type="ECO:0000259" key="6">
    <source>
        <dbReference type="PROSITE" id="PS51710"/>
    </source>
</evidence>
<dbReference type="FunFam" id="3.10.20.30:FF:000001">
    <property type="entry name" value="Ribosome-binding ATPase YchF"/>
    <property type="match status" value="1"/>
</dbReference>
<dbReference type="GO" id="GO:0005525">
    <property type="term" value="F:GTP binding"/>
    <property type="evidence" value="ECO:0007669"/>
    <property type="project" value="InterPro"/>
</dbReference>
<dbReference type="Pfam" id="PF01926">
    <property type="entry name" value="MMR_HSR1"/>
    <property type="match status" value="1"/>
</dbReference>
<reference evidence="7 8" key="1">
    <citation type="journal article" date="2016" name="Nat. Commun.">
        <title>Thousands of microbial genomes shed light on interconnected biogeochemical processes in an aquifer system.</title>
        <authorList>
            <person name="Anantharaman K."/>
            <person name="Brown C.T."/>
            <person name="Hug L.A."/>
            <person name="Sharon I."/>
            <person name="Castelle C.J."/>
            <person name="Probst A.J."/>
            <person name="Thomas B.C."/>
            <person name="Singh A."/>
            <person name="Wilkins M.J."/>
            <person name="Karaoz U."/>
            <person name="Brodie E.L."/>
            <person name="Williams K.H."/>
            <person name="Hubbard S.S."/>
            <person name="Banfield J.F."/>
        </authorList>
    </citation>
    <scope>NUCLEOTIDE SEQUENCE [LARGE SCALE GENOMIC DNA]</scope>
</reference>
<dbReference type="GO" id="GO:0046872">
    <property type="term" value="F:metal ion binding"/>
    <property type="evidence" value="ECO:0007669"/>
    <property type="project" value="UniProtKB-KW"/>
</dbReference>
<dbReference type="Gene3D" id="1.10.150.300">
    <property type="entry name" value="TGS-like domain"/>
    <property type="match status" value="1"/>
</dbReference>
<dbReference type="InterPro" id="IPR027417">
    <property type="entry name" value="P-loop_NTPase"/>
</dbReference>
<dbReference type="InterPro" id="IPR004396">
    <property type="entry name" value="ATPase_YchF/OLA1"/>
</dbReference>
<accession>A0A1F6B0N6</accession>
<evidence type="ECO:0000313" key="7">
    <source>
        <dbReference type="EMBL" id="OGG30489.1"/>
    </source>
</evidence>
<dbReference type="FunFam" id="1.10.150.300:FF:000001">
    <property type="entry name" value="Ribosome-binding ATPase YchF"/>
    <property type="match status" value="1"/>
</dbReference>
<keyword evidence="1" id="KW-0479">Metal-binding</keyword>
<dbReference type="Gene3D" id="3.40.50.300">
    <property type="entry name" value="P-loop containing nucleotide triphosphate hydrolases"/>
    <property type="match status" value="1"/>
</dbReference>
<comment type="similarity">
    <text evidence="5">Belongs to the TRAFAC class OBG-HflX-like GTPase superfamily. OBG GTPase family. YchF/OLA1 subfamily.</text>
</comment>
<evidence type="ECO:0000256" key="5">
    <source>
        <dbReference type="HAMAP-Rule" id="MF_00944"/>
    </source>
</evidence>
<gene>
    <name evidence="5" type="primary">ychF</name>
    <name evidence="7" type="ORF">A2973_04705</name>
</gene>
<proteinExistence type="inferred from homology"/>
<sequence length="358" mass="39634">MNLKIGLIGLPNAGKSTLFNALLKKQVADVAPYPFCTIEPNVGVVPVPDRRLEALAALVEIEEHVKPPLVPAVVEFVDIAGLVKGASEGEGLGNKFLSHIREVDLVVNVLRYFEDASVVHVAGEVDPERDRGIIETELILADLQTLGKQQEPKGVKDKESIRRWELVTQLKAGLDQGKTAREAVMDPEDVARIRDLHLLTMKPVLYVANVSEQQLTNLQIDQLTKKSITAISAKIEAELASLSDEEQKAYLRELGLEASGLDRLIRKAYEMLGLISFLTAGVKEVRAWTIVRGMKAPQAAGVIHTDFSRHFIRADVIVWNDFVQFGGWKRAREVGKVRSEGRDYEMVDGDVVEFKVSV</sequence>
<dbReference type="HAMAP" id="MF_00944">
    <property type="entry name" value="YchF_OLA1_ATPase"/>
    <property type="match status" value="1"/>
</dbReference>
<dbReference type="InterPro" id="IPR041706">
    <property type="entry name" value="YchF_N"/>
</dbReference>
<dbReference type="PRINTS" id="PR00326">
    <property type="entry name" value="GTP1OBG"/>
</dbReference>
<dbReference type="STRING" id="1798396.A2973_04705"/>
<comment type="caution">
    <text evidence="7">The sequence shown here is derived from an EMBL/GenBank/DDBJ whole genome shotgun (WGS) entry which is preliminary data.</text>
</comment>
<dbReference type="Gene3D" id="3.10.20.30">
    <property type="match status" value="1"/>
</dbReference>
<comment type="function">
    <text evidence="5">ATPase that binds to both the 70S ribosome and the 50S ribosomal subunit in a nucleotide-independent manner.</text>
</comment>
<evidence type="ECO:0000256" key="3">
    <source>
        <dbReference type="ARBA" id="ARBA00022840"/>
    </source>
</evidence>
<dbReference type="InterPro" id="IPR006073">
    <property type="entry name" value="GTP-bd"/>
</dbReference>
<dbReference type="NCBIfam" id="TIGR00092">
    <property type="entry name" value="redox-regulated ATPase YchF"/>
    <property type="match status" value="1"/>
</dbReference>
<dbReference type="InterPro" id="IPR013029">
    <property type="entry name" value="YchF_C"/>
</dbReference>
<dbReference type="Pfam" id="PF06071">
    <property type="entry name" value="YchF-GTPase_C"/>
    <property type="match status" value="1"/>
</dbReference>
<dbReference type="AlphaFoldDB" id="A0A1F6B0N6"/>
<dbReference type="PANTHER" id="PTHR23305">
    <property type="entry name" value="OBG GTPASE FAMILY"/>
    <property type="match status" value="1"/>
</dbReference>
<dbReference type="PROSITE" id="PS51710">
    <property type="entry name" value="G_OBG"/>
    <property type="match status" value="1"/>
</dbReference>
<evidence type="ECO:0000313" key="8">
    <source>
        <dbReference type="Proteomes" id="UP000176409"/>
    </source>
</evidence>
<dbReference type="InterPro" id="IPR023192">
    <property type="entry name" value="TGS-like_dom_sf"/>
</dbReference>
<dbReference type="SUPFAM" id="SSF81271">
    <property type="entry name" value="TGS-like"/>
    <property type="match status" value="1"/>
</dbReference>
<keyword evidence="4" id="KW-0460">Magnesium</keyword>
<evidence type="ECO:0000256" key="1">
    <source>
        <dbReference type="ARBA" id="ARBA00022723"/>
    </source>
</evidence>
<evidence type="ECO:0000256" key="2">
    <source>
        <dbReference type="ARBA" id="ARBA00022741"/>
    </source>
</evidence>
<dbReference type="GO" id="GO:0005524">
    <property type="term" value="F:ATP binding"/>
    <property type="evidence" value="ECO:0007669"/>
    <property type="project" value="UniProtKB-UniRule"/>
</dbReference>
<dbReference type="SUPFAM" id="SSF52540">
    <property type="entry name" value="P-loop containing nucleoside triphosphate hydrolases"/>
    <property type="match status" value="1"/>
</dbReference>
<feature type="binding site" evidence="5">
    <location>
        <begin position="12"/>
        <end position="17"/>
    </location>
    <ligand>
        <name>ATP</name>
        <dbReference type="ChEBI" id="CHEBI:30616"/>
    </ligand>
</feature>
<dbReference type="Proteomes" id="UP000176409">
    <property type="component" value="Unassembled WGS sequence"/>
</dbReference>
<dbReference type="CDD" id="cd01900">
    <property type="entry name" value="YchF"/>
    <property type="match status" value="1"/>
</dbReference>
<dbReference type="CDD" id="cd04867">
    <property type="entry name" value="TGS_YchF_OLA1"/>
    <property type="match status" value="1"/>
</dbReference>
<dbReference type="InterPro" id="IPR031167">
    <property type="entry name" value="G_OBG"/>
</dbReference>
<dbReference type="GO" id="GO:0016887">
    <property type="term" value="F:ATP hydrolysis activity"/>
    <property type="evidence" value="ECO:0007669"/>
    <property type="project" value="UniProtKB-UniRule"/>
</dbReference>
<dbReference type="EMBL" id="MFJZ01000019">
    <property type="protein sequence ID" value="OGG30489.1"/>
    <property type="molecule type" value="Genomic_DNA"/>
</dbReference>
<keyword evidence="2 5" id="KW-0547">Nucleotide-binding</keyword>
<organism evidence="7 8">
    <name type="scientific">Candidatus Gottesmanbacteria bacterium RIFCSPLOWO2_01_FULL_49_10</name>
    <dbReference type="NCBI Taxonomy" id="1798396"/>
    <lineage>
        <taxon>Bacteria</taxon>
        <taxon>Candidatus Gottesmaniibacteriota</taxon>
    </lineage>
</organism>
<dbReference type="PANTHER" id="PTHR23305:SF18">
    <property type="entry name" value="OBG-TYPE G DOMAIN-CONTAINING PROTEIN"/>
    <property type="match status" value="1"/>
</dbReference>
<dbReference type="InterPro" id="IPR012675">
    <property type="entry name" value="Beta-grasp_dom_sf"/>
</dbReference>
<dbReference type="PIRSF" id="PIRSF006641">
    <property type="entry name" value="CHP00092"/>
    <property type="match status" value="1"/>
</dbReference>
<dbReference type="GO" id="GO:0043023">
    <property type="term" value="F:ribosomal large subunit binding"/>
    <property type="evidence" value="ECO:0007669"/>
    <property type="project" value="UniProtKB-UniRule"/>
</dbReference>
<dbReference type="GO" id="GO:0005737">
    <property type="term" value="C:cytoplasm"/>
    <property type="evidence" value="ECO:0007669"/>
    <property type="project" value="TreeGrafter"/>
</dbReference>
<dbReference type="InterPro" id="IPR012676">
    <property type="entry name" value="TGS-like"/>
</dbReference>
<evidence type="ECO:0000256" key="4">
    <source>
        <dbReference type="ARBA" id="ARBA00022842"/>
    </source>
</evidence>
<protein>
    <recommendedName>
        <fullName evidence="5">Ribosome-binding ATPase YchF</fullName>
    </recommendedName>
</protein>
<keyword evidence="3 5" id="KW-0067">ATP-binding</keyword>